<dbReference type="InterPro" id="IPR036388">
    <property type="entry name" value="WH-like_DNA-bd_sf"/>
</dbReference>
<proteinExistence type="inferred from homology"/>
<dbReference type="SUPFAM" id="SSF46785">
    <property type="entry name" value="Winged helix' DNA-binding domain"/>
    <property type="match status" value="1"/>
</dbReference>
<dbReference type="Pfam" id="PF09339">
    <property type="entry name" value="HTH_IclR"/>
    <property type="match status" value="1"/>
</dbReference>
<reference evidence="3 4" key="1">
    <citation type="submission" date="2016-10" db="EMBL/GenBank/DDBJ databases">
        <authorList>
            <person name="de Groot N.N."/>
        </authorList>
    </citation>
    <scope>NUCLEOTIDE SEQUENCE [LARGE SCALE GENOMIC DNA]</scope>
    <source>
        <strain evidence="3 4">CGMCC 4.6858</strain>
    </source>
</reference>
<dbReference type="AlphaFoldDB" id="A0A1G6XU95"/>
<dbReference type="SUPFAM" id="SSF53067">
    <property type="entry name" value="Actin-like ATPase domain"/>
    <property type="match status" value="1"/>
</dbReference>
<dbReference type="RefSeq" id="WP_090859794.1">
    <property type="nucleotide sequence ID" value="NZ_FMZM01000011.1"/>
</dbReference>
<keyword evidence="3" id="KW-0418">Kinase</keyword>
<dbReference type="InterPro" id="IPR049874">
    <property type="entry name" value="ROK_cs"/>
</dbReference>
<name>A0A1G6XU95_9ACTN</name>
<dbReference type="PANTHER" id="PTHR18964:SF173">
    <property type="entry name" value="GLUCOKINASE"/>
    <property type="match status" value="1"/>
</dbReference>
<dbReference type="Gene3D" id="3.30.420.40">
    <property type="match status" value="2"/>
</dbReference>
<dbReference type="PANTHER" id="PTHR18964">
    <property type="entry name" value="ROK (REPRESSOR, ORF, KINASE) FAMILY"/>
    <property type="match status" value="1"/>
</dbReference>
<organism evidence="3 4">
    <name type="scientific">Nocardioides lianchengensis</name>
    <dbReference type="NCBI Taxonomy" id="1045774"/>
    <lineage>
        <taxon>Bacteria</taxon>
        <taxon>Bacillati</taxon>
        <taxon>Actinomycetota</taxon>
        <taxon>Actinomycetes</taxon>
        <taxon>Propionibacteriales</taxon>
        <taxon>Nocardioidaceae</taxon>
        <taxon>Nocardioides</taxon>
    </lineage>
</organism>
<dbReference type="Proteomes" id="UP000199034">
    <property type="component" value="Unassembled WGS sequence"/>
</dbReference>
<evidence type="ECO:0000313" key="3">
    <source>
        <dbReference type="EMBL" id="SDD81592.1"/>
    </source>
</evidence>
<keyword evidence="4" id="KW-1185">Reference proteome</keyword>
<protein>
    <submittedName>
        <fullName evidence="3">Sugar kinase of the NBD/HSP70 family, may contain an N-terminal HTH domain</fullName>
    </submittedName>
</protein>
<accession>A0A1G6XU95</accession>
<evidence type="ECO:0000256" key="1">
    <source>
        <dbReference type="ARBA" id="ARBA00006479"/>
    </source>
</evidence>
<dbReference type="OrthoDB" id="3189808at2"/>
<dbReference type="InterPro" id="IPR043129">
    <property type="entry name" value="ATPase_NBD"/>
</dbReference>
<feature type="domain" description="HTH iclR-type" evidence="2">
    <location>
        <begin position="23"/>
        <end position="55"/>
    </location>
</feature>
<dbReference type="STRING" id="1045774.SAMN05421872_11183"/>
<keyword evidence="3" id="KW-0808">Transferase</keyword>
<gene>
    <name evidence="3" type="ORF">SAMN05421872_11183</name>
</gene>
<evidence type="ECO:0000313" key="4">
    <source>
        <dbReference type="Proteomes" id="UP000199034"/>
    </source>
</evidence>
<dbReference type="PROSITE" id="PS01125">
    <property type="entry name" value="ROK"/>
    <property type="match status" value="1"/>
</dbReference>
<dbReference type="Pfam" id="PF00480">
    <property type="entry name" value="ROK"/>
    <property type="match status" value="1"/>
</dbReference>
<dbReference type="Gene3D" id="1.10.10.10">
    <property type="entry name" value="Winged helix-like DNA-binding domain superfamily/Winged helix DNA-binding domain"/>
    <property type="match status" value="1"/>
</dbReference>
<dbReference type="InterPro" id="IPR005471">
    <property type="entry name" value="Tscrpt_reg_IclR_N"/>
</dbReference>
<sequence length="388" mass="39151">MIRGVQVRTDGRARVVNTLLHLGPLSRAELSRSAGLAPSTVTGLVAGLQAEGLVTEGERAAVHGPGRPGTRLALHRSAGLAVGLDFGKRHLTVAVSDLAHEILAEQWVGHEPDLPAVEQVARARALVDEALACLGTDRSAVVGIGAGIPGPVHLATGHLGDSTILPGWVDLAAAETLSEAFGQSVQVDNDANIGGLAEWMWGSGRGSSHAVYVKLSTGIGAGLIVDGRPFAGFGGTAGEIGHIRIEPGGPICRCGRRGCLEAVTGSGLVVSRVRIGHPEVRTVADVLALARAGDARAVEALAHCGTAVGTALGAVCNVLNPEVVVLGGELAAAGAVISGPLVEALRAATVRSAADDVEVRTGELAERAEVLGAVGLALRSASAADLRG</sequence>
<comment type="similarity">
    <text evidence="1">Belongs to the ROK (NagC/XylR) family.</text>
</comment>
<dbReference type="EMBL" id="FMZM01000011">
    <property type="protein sequence ID" value="SDD81592.1"/>
    <property type="molecule type" value="Genomic_DNA"/>
</dbReference>
<dbReference type="GO" id="GO:0016301">
    <property type="term" value="F:kinase activity"/>
    <property type="evidence" value="ECO:0007669"/>
    <property type="project" value="UniProtKB-KW"/>
</dbReference>
<dbReference type="InterPro" id="IPR036390">
    <property type="entry name" value="WH_DNA-bd_sf"/>
</dbReference>
<evidence type="ECO:0000259" key="2">
    <source>
        <dbReference type="Pfam" id="PF09339"/>
    </source>
</evidence>
<dbReference type="InterPro" id="IPR000600">
    <property type="entry name" value="ROK"/>
</dbReference>